<evidence type="ECO:0000256" key="2">
    <source>
        <dbReference type="SAM" id="Phobius"/>
    </source>
</evidence>
<keyword evidence="4" id="KW-1185">Reference proteome</keyword>
<feature type="transmembrane region" description="Helical" evidence="2">
    <location>
        <begin position="60"/>
        <end position="78"/>
    </location>
</feature>
<accession>A0A0M3JYF9</accession>
<organism evidence="5">
    <name type="scientific">Anisakis simplex</name>
    <name type="common">Herring worm</name>
    <dbReference type="NCBI Taxonomy" id="6269"/>
    <lineage>
        <taxon>Eukaryota</taxon>
        <taxon>Metazoa</taxon>
        <taxon>Ecdysozoa</taxon>
        <taxon>Nematoda</taxon>
        <taxon>Chromadorea</taxon>
        <taxon>Rhabditida</taxon>
        <taxon>Spirurina</taxon>
        <taxon>Ascaridomorpha</taxon>
        <taxon>Ascaridoidea</taxon>
        <taxon>Anisakidae</taxon>
        <taxon>Anisakis</taxon>
        <taxon>Anisakis simplex complex</taxon>
    </lineage>
</organism>
<gene>
    <name evidence="3" type="ORF">ASIM_LOCUS12908</name>
</gene>
<protein>
    <submittedName>
        <fullName evidence="5">Conserved domain protein</fullName>
    </submittedName>
</protein>
<dbReference type="WBParaSite" id="ASIM_0001348001-mRNA-1">
    <property type="protein sequence ID" value="ASIM_0001348001-mRNA-1"/>
    <property type="gene ID" value="ASIM_0001348001"/>
</dbReference>
<evidence type="ECO:0000313" key="3">
    <source>
        <dbReference type="EMBL" id="VDK48426.1"/>
    </source>
</evidence>
<sequence>MKPAESTDKSDDRQSVKDPQSNNAQTAQHSEREGDAMDPATMSTCTVADKHHSYRMFPSFRFAVGIMLAAAFFCATSMRADLGMAMVCMVNATAFTPDKPVNWTKNIDKSGVCQADGTTDNMVNAGYNVSSQSVSPTF</sequence>
<reference evidence="5" key="1">
    <citation type="submission" date="2017-02" db="UniProtKB">
        <authorList>
            <consortium name="WormBaseParasite"/>
        </authorList>
    </citation>
    <scope>IDENTIFICATION</scope>
</reference>
<reference evidence="3 4" key="2">
    <citation type="submission" date="2018-11" db="EMBL/GenBank/DDBJ databases">
        <authorList>
            <consortium name="Pathogen Informatics"/>
        </authorList>
    </citation>
    <scope>NUCLEOTIDE SEQUENCE [LARGE SCALE GENOMIC DNA]</scope>
</reference>
<proteinExistence type="predicted"/>
<dbReference type="Proteomes" id="UP000267096">
    <property type="component" value="Unassembled WGS sequence"/>
</dbReference>
<feature type="compositionally biased region" description="Basic and acidic residues" evidence="1">
    <location>
        <begin position="1"/>
        <end position="16"/>
    </location>
</feature>
<keyword evidence="2" id="KW-0472">Membrane</keyword>
<keyword evidence="2" id="KW-0812">Transmembrane</keyword>
<feature type="compositionally biased region" description="Polar residues" evidence="1">
    <location>
        <begin position="17"/>
        <end position="28"/>
    </location>
</feature>
<keyword evidence="2" id="KW-1133">Transmembrane helix</keyword>
<name>A0A0M3JYF9_ANISI</name>
<dbReference type="AlphaFoldDB" id="A0A0M3JYF9"/>
<evidence type="ECO:0000256" key="1">
    <source>
        <dbReference type="SAM" id="MobiDB-lite"/>
    </source>
</evidence>
<evidence type="ECO:0000313" key="4">
    <source>
        <dbReference type="Proteomes" id="UP000267096"/>
    </source>
</evidence>
<dbReference type="EMBL" id="UYRR01031275">
    <property type="protein sequence ID" value="VDK48426.1"/>
    <property type="molecule type" value="Genomic_DNA"/>
</dbReference>
<feature type="region of interest" description="Disordered" evidence="1">
    <location>
        <begin position="1"/>
        <end position="42"/>
    </location>
</feature>
<evidence type="ECO:0000313" key="5">
    <source>
        <dbReference type="WBParaSite" id="ASIM_0001348001-mRNA-1"/>
    </source>
</evidence>